<feature type="transmembrane region" description="Helical" evidence="1">
    <location>
        <begin position="380"/>
        <end position="399"/>
    </location>
</feature>
<proteinExistence type="predicted"/>
<dbReference type="EMBL" id="FUZV01000001">
    <property type="protein sequence ID" value="SKC61152.1"/>
    <property type="molecule type" value="Genomic_DNA"/>
</dbReference>
<evidence type="ECO:0000256" key="1">
    <source>
        <dbReference type="SAM" id="Phobius"/>
    </source>
</evidence>
<gene>
    <name evidence="3" type="ORF">SAMN06296058_1559</name>
</gene>
<keyword evidence="1" id="KW-0812">Transmembrane</keyword>
<protein>
    <submittedName>
        <fullName evidence="3">Peptidase family M1</fullName>
    </submittedName>
</protein>
<dbReference type="OrthoDB" id="100605at2"/>
<evidence type="ECO:0000313" key="3">
    <source>
        <dbReference type="EMBL" id="SKC61152.1"/>
    </source>
</evidence>
<feature type="transmembrane region" description="Helical" evidence="1">
    <location>
        <begin position="107"/>
        <end position="127"/>
    </location>
</feature>
<dbReference type="STRING" id="428993.SAMN06296058_1559"/>
<feature type="transmembrane region" description="Helical" evidence="1">
    <location>
        <begin position="176"/>
        <end position="200"/>
    </location>
</feature>
<feature type="transmembrane region" description="Helical" evidence="1">
    <location>
        <begin position="147"/>
        <end position="169"/>
    </location>
</feature>
<dbReference type="SUPFAM" id="SSF55486">
    <property type="entry name" value="Metalloproteases ('zincins'), catalytic domain"/>
    <property type="match status" value="1"/>
</dbReference>
<evidence type="ECO:0000259" key="2">
    <source>
        <dbReference type="Pfam" id="PF01433"/>
    </source>
</evidence>
<feature type="domain" description="Peptidase M1 membrane alanine aminopeptidase" evidence="2">
    <location>
        <begin position="894"/>
        <end position="1077"/>
    </location>
</feature>
<keyword evidence="1" id="KW-0472">Membrane</keyword>
<dbReference type="GO" id="GO:0008237">
    <property type="term" value="F:metallopeptidase activity"/>
    <property type="evidence" value="ECO:0007669"/>
    <property type="project" value="InterPro"/>
</dbReference>
<feature type="transmembrane region" description="Helical" evidence="1">
    <location>
        <begin position="52"/>
        <end position="75"/>
    </location>
</feature>
<dbReference type="InterPro" id="IPR014782">
    <property type="entry name" value="Peptidase_M1_dom"/>
</dbReference>
<feature type="transmembrane region" description="Helical" evidence="1">
    <location>
        <begin position="582"/>
        <end position="603"/>
    </location>
</feature>
<accession>A0A1T5KBN3</accession>
<dbReference type="Proteomes" id="UP000190341">
    <property type="component" value="Unassembled WGS sequence"/>
</dbReference>
<organism evidence="3 4">
    <name type="scientific">Pseudoxanthomonas indica</name>
    <dbReference type="NCBI Taxonomy" id="428993"/>
    <lineage>
        <taxon>Bacteria</taxon>
        <taxon>Pseudomonadati</taxon>
        <taxon>Pseudomonadota</taxon>
        <taxon>Gammaproteobacteria</taxon>
        <taxon>Lysobacterales</taxon>
        <taxon>Lysobacteraceae</taxon>
        <taxon>Pseudoxanthomonas</taxon>
    </lineage>
</organism>
<dbReference type="Pfam" id="PF01433">
    <property type="entry name" value="Peptidase_M1"/>
    <property type="match status" value="1"/>
</dbReference>
<dbReference type="RefSeq" id="WP_079723850.1">
    <property type="nucleotide sequence ID" value="NZ_BMCL01000002.1"/>
</dbReference>
<dbReference type="AlphaFoldDB" id="A0A1T5KBN3"/>
<feature type="transmembrane region" description="Helical" evidence="1">
    <location>
        <begin position="333"/>
        <end position="360"/>
    </location>
</feature>
<evidence type="ECO:0000313" key="4">
    <source>
        <dbReference type="Proteomes" id="UP000190341"/>
    </source>
</evidence>
<feature type="transmembrane region" description="Helical" evidence="1">
    <location>
        <begin position="492"/>
        <end position="510"/>
    </location>
</feature>
<name>A0A1T5KBN3_9GAMM</name>
<keyword evidence="1" id="KW-1133">Transmembrane helix</keyword>
<feature type="transmembrane region" description="Helical" evidence="1">
    <location>
        <begin position="20"/>
        <end position="40"/>
    </location>
</feature>
<dbReference type="Gene3D" id="1.10.390.10">
    <property type="entry name" value="Neutral Protease Domain 2"/>
    <property type="match status" value="1"/>
</dbReference>
<sequence>MKLGRIARFEFAYQLRRPAYWLFFAVLLFVAWSIIQANYVPDARDGWLLLNAPLVIASTTVVAGMLWLFLAASIAGEAASRDISSGLHPLSYSAPVSRFQYLTGRFLAAYALNAGLLLAVPAGMLLGMHWPDVEPEIIGPWRPVAFLLAYLSIALPNAFLATAVQFALVALSGRAVLAYFASLLLFLATMGLSVFMMTVLKQPDLARLFDPIGMIAIVSGLSDIWTTHEVNTRLVGLQPLWLGNRLLWLIVGVTVLGFTFRRFRLAHPAERRRRAKRAKLRAPEPDDAQAPSARLPMISKVAAASRFGARAQWRQLCAATALSLRMLAKGWTVFAPLLAGGLLVCIAIAANMEFMGVPLLPRTEHVLDYLTAALANPGNRLWMVIPLLTVFYAGELVWGERDARMGEITGAMPVREWVFFVARFLALAVLLLAWMVVIGLATVIAQAVLGYRDFEIGLLAKALLGLQWPEYLLFALLALAVQAIVNQKQIGMLLVLVLYGLIAFAPMLGIEHKLLVFGASPAWSYSDIRGFGNSLAPWLAFKAYWFSWALLLAVLAHLLWVRGRESGLRARWQLARTRLTRATVVTAMLAGAAVLGLGAYILYNTHVLNTWQSQADRLARAAAYERQYARYAKLAQPRLAVSTMRVELHPQRRVADIRGSYLLSNAGTQDIETVHVAISTRDGVDTRRVEFDRPATRVRDDAVLGHRIYRLARPLRPGESMQLRYEVVFAPRGFANTGADASIVGNGSWVNAQDVLPTIGYQPGRELREAGDRRTQGLPARPLVPDLDDAAARTGAADETGMQFEAIVGTDGDQVAVAPGNLLGSWREHGRRYFHYASKAPIGTDVQFFSARYAVHRQRCQGVTVEVFHHPAHDGIVAATARSACASLALYSRLFGAYPYDSLHIVENPERDIGAHSEPGQVDYGDGFALLHPATDEGGLDLVTAVVAHEVAHQWWGGQRFRPARVEGIGLLIESMATYSATQVVEDSLGAEQLHAYLSMMREQYQVPRSLAMPPLLRASEQFLNYRKGPLALYALSQYIGRDNVNRALRRLLDAHPPGRTPRATTRDLYRELEAVTPQRYRGVLHDLFAMNAYWEFSATQANASKRADGRWQITLEVKARKFIVDEQGAEQPQPLDEWVEIGVYPGAAKRQENRQVIVGSPLYLAKHHITQARESITIVVPGEPGHAGIDPRSLLVEMRTRDNFADVAR</sequence>
<dbReference type="InterPro" id="IPR027268">
    <property type="entry name" value="Peptidase_M4/M1_CTD_sf"/>
</dbReference>
<feature type="transmembrane region" description="Helical" evidence="1">
    <location>
        <begin position="543"/>
        <end position="561"/>
    </location>
</feature>
<keyword evidence="4" id="KW-1185">Reference proteome</keyword>
<feature type="transmembrane region" description="Helical" evidence="1">
    <location>
        <begin position="420"/>
        <end position="448"/>
    </location>
</feature>
<reference evidence="3 4" key="1">
    <citation type="submission" date="2017-02" db="EMBL/GenBank/DDBJ databases">
        <authorList>
            <person name="Peterson S.W."/>
        </authorList>
    </citation>
    <scope>NUCLEOTIDE SEQUENCE [LARGE SCALE GENOMIC DNA]</scope>
    <source>
        <strain evidence="3 4">P15</strain>
    </source>
</reference>
<dbReference type="GO" id="GO:0008270">
    <property type="term" value="F:zinc ion binding"/>
    <property type="evidence" value="ECO:0007669"/>
    <property type="project" value="InterPro"/>
</dbReference>
<feature type="transmembrane region" description="Helical" evidence="1">
    <location>
        <begin position="246"/>
        <end position="263"/>
    </location>
</feature>